<dbReference type="EMBL" id="BLXT01007728">
    <property type="protein sequence ID" value="GFO41896.1"/>
    <property type="molecule type" value="Genomic_DNA"/>
</dbReference>
<evidence type="ECO:0008006" key="3">
    <source>
        <dbReference type="Google" id="ProtNLM"/>
    </source>
</evidence>
<organism evidence="1 2">
    <name type="scientific">Plakobranchus ocellatus</name>
    <dbReference type="NCBI Taxonomy" id="259542"/>
    <lineage>
        <taxon>Eukaryota</taxon>
        <taxon>Metazoa</taxon>
        <taxon>Spiralia</taxon>
        <taxon>Lophotrochozoa</taxon>
        <taxon>Mollusca</taxon>
        <taxon>Gastropoda</taxon>
        <taxon>Heterobranchia</taxon>
        <taxon>Euthyneura</taxon>
        <taxon>Panpulmonata</taxon>
        <taxon>Sacoglossa</taxon>
        <taxon>Placobranchoidea</taxon>
        <taxon>Plakobranchidae</taxon>
        <taxon>Plakobranchus</taxon>
    </lineage>
</organism>
<evidence type="ECO:0000313" key="2">
    <source>
        <dbReference type="Proteomes" id="UP000735302"/>
    </source>
</evidence>
<gene>
    <name evidence="1" type="ORF">PoB_006840100</name>
</gene>
<evidence type="ECO:0000313" key="1">
    <source>
        <dbReference type="EMBL" id="GFO41896.1"/>
    </source>
</evidence>
<dbReference type="Proteomes" id="UP000735302">
    <property type="component" value="Unassembled WGS sequence"/>
</dbReference>
<comment type="caution">
    <text evidence="1">The sequence shown here is derived from an EMBL/GenBank/DDBJ whole genome shotgun (WGS) entry which is preliminary data.</text>
</comment>
<keyword evidence="2" id="KW-1185">Reference proteome</keyword>
<sequence>MQTDLHFCFIDYSKAFDKVKYVELFTDNGKSTVWVSQRWNFSAGCGCRARSWSDVADSVLRCLLARLSPYCSSFCCSTGLMADLVVACQLMRSADSALGPAGAMAPAFRFRLHTSLYRSVGLLVGLEQVATSPYRMYLAVCRHTCG</sequence>
<reference evidence="1 2" key="1">
    <citation type="journal article" date="2021" name="Elife">
        <title>Chloroplast acquisition without the gene transfer in kleptoplastic sea slugs, Plakobranchus ocellatus.</title>
        <authorList>
            <person name="Maeda T."/>
            <person name="Takahashi S."/>
            <person name="Yoshida T."/>
            <person name="Shimamura S."/>
            <person name="Takaki Y."/>
            <person name="Nagai Y."/>
            <person name="Toyoda A."/>
            <person name="Suzuki Y."/>
            <person name="Arimoto A."/>
            <person name="Ishii H."/>
            <person name="Satoh N."/>
            <person name="Nishiyama T."/>
            <person name="Hasebe M."/>
            <person name="Maruyama T."/>
            <person name="Minagawa J."/>
            <person name="Obokata J."/>
            <person name="Shigenobu S."/>
        </authorList>
    </citation>
    <scope>NUCLEOTIDE SEQUENCE [LARGE SCALE GENOMIC DNA]</scope>
</reference>
<proteinExistence type="predicted"/>
<protein>
    <recommendedName>
        <fullName evidence="3">Reverse transcriptase domain-containing protein</fullName>
    </recommendedName>
</protein>
<accession>A0AAV4DDF1</accession>
<name>A0AAV4DDF1_9GAST</name>
<dbReference type="AlphaFoldDB" id="A0AAV4DDF1"/>